<gene>
    <name evidence="3" type="ORF">Pcinc_030277</name>
</gene>
<evidence type="ECO:0000256" key="1">
    <source>
        <dbReference type="SAM" id="MobiDB-lite"/>
    </source>
</evidence>
<feature type="compositionally biased region" description="Basic and acidic residues" evidence="1">
    <location>
        <begin position="372"/>
        <end position="386"/>
    </location>
</feature>
<evidence type="ECO:0000313" key="4">
    <source>
        <dbReference type="Proteomes" id="UP001286313"/>
    </source>
</evidence>
<dbReference type="EMBL" id="JAWQEG010003887">
    <property type="protein sequence ID" value="KAK3864016.1"/>
    <property type="molecule type" value="Genomic_DNA"/>
</dbReference>
<feature type="compositionally biased region" description="Low complexity" evidence="1">
    <location>
        <begin position="28"/>
        <end position="48"/>
    </location>
</feature>
<evidence type="ECO:0000256" key="2">
    <source>
        <dbReference type="SAM" id="SignalP"/>
    </source>
</evidence>
<accession>A0AAE1EZ49</accession>
<feature type="signal peptide" evidence="2">
    <location>
        <begin position="1"/>
        <end position="19"/>
    </location>
</feature>
<sequence>MKSQVLLTILVLVLPWCSSSPTRPPSPYASTTTTSSSPTRSPSSSSSKSVYKSEVVDIKSSSNRSSAQPQKPLFDFKFILERLPDIQRIISNITGNLAKGEQAGTRIKALIKSFTPALKSIVQVVAKNNGVVLNEKNLKGVDAMIDLLSILFEPGVKLPSPAGTTNALLKDYTDLFQEDTPQTLEDYPDPGDITQAEVDGPRKHMTTFDVRKSSSSPSPKSLSSSTSGTPQQRQQQPTPQRRQQPPPTQQQQQLTPTPTITSPVQKARVVQVRVGGVDPSEIPGRRTLVRLNRPRTIPKSPNTASSRLLLLHDTETRESKVAKVKQVPITGRPGGLVSGQRRRPFFGTRMASRKPFPSPNNKHTTATTTNTEPEHINKHTEQEHTNKHTPSTNTEPSPTNKHIPTTTTTITNIQTPESNTRSSSATKTTTTTGERKSRPRPKNQRRNRIPTRRRSGITSRGRPISK</sequence>
<name>A0AAE1EZ49_PETCI</name>
<evidence type="ECO:0000313" key="3">
    <source>
        <dbReference type="EMBL" id="KAK3864016.1"/>
    </source>
</evidence>
<protein>
    <submittedName>
        <fullName evidence="3">Uncharacterized protein</fullName>
    </submittedName>
</protein>
<feature type="chain" id="PRO_5041957866" evidence="2">
    <location>
        <begin position="20"/>
        <end position="466"/>
    </location>
</feature>
<dbReference type="AlphaFoldDB" id="A0AAE1EZ49"/>
<feature type="compositionally biased region" description="Low complexity" evidence="1">
    <location>
        <begin position="389"/>
        <end position="432"/>
    </location>
</feature>
<comment type="caution">
    <text evidence="3">The sequence shown here is derived from an EMBL/GenBank/DDBJ whole genome shotgun (WGS) entry which is preliminary data.</text>
</comment>
<keyword evidence="4" id="KW-1185">Reference proteome</keyword>
<feature type="compositionally biased region" description="Low complexity" evidence="1">
    <location>
        <begin position="456"/>
        <end position="466"/>
    </location>
</feature>
<proteinExistence type="predicted"/>
<feature type="region of interest" description="Disordered" evidence="1">
    <location>
        <begin position="348"/>
        <end position="466"/>
    </location>
</feature>
<feature type="compositionally biased region" description="Low complexity" evidence="1">
    <location>
        <begin position="213"/>
        <end position="259"/>
    </location>
</feature>
<organism evidence="3 4">
    <name type="scientific">Petrolisthes cinctipes</name>
    <name type="common">Flat porcelain crab</name>
    <dbReference type="NCBI Taxonomy" id="88211"/>
    <lineage>
        <taxon>Eukaryota</taxon>
        <taxon>Metazoa</taxon>
        <taxon>Ecdysozoa</taxon>
        <taxon>Arthropoda</taxon>
        <taxon>Crustacea</taxon>
        <taxon>Multicrustacea</taxon>
        <taxon>Malacostraca</taxon>
        <taxon>Eumalacostraca</taxon>
        <taxon>Eucarida</taxon>
        <taxon>Decapoda</taxon>
        <taxon>Pleocyemata</taxon>
        <taxon>Anomura</taxon>
        <taxon>Galatheoidea</taxon>
        <taxon>Porcellanidae</taxon>
        <taxon>Petrolisthes</taxon>
    </lineage>
</organism>
<dbReference type="Proteomes" id="UP001286313">
    <property type="component" value="Unassembled WGS sequence"/>
</dbReference>
<feature type="region of interest" description="Disordered" evidence="1">
    <location>
        <begin position="20"/>
        <end position="48"/>
    </location>
</feature>
<keyword evidence="2" id="KW-0732">Signal</keyword>
<feature type="region of interest" description="Disordered" evidence="1">
    <location>
        <begin position="181"/>
        <end position="266"/>
    </location>
</feature>
<reference evidence="3" key="1">
    <citation type="submission" date="2023-10" db="EMBL/GenBank/DDBJ databases">
        <title>Genome assemblies of two species of porcelain crab, Petrolisthes cinctipes and Petrolisthes manimaculis (Anomura: Porcellanidae).</title>
        <authorList>
            <person name="Angst P."/>
        </authorList>
    </citation>
    <scope>NUCLEOTIDE SEQUENCE</scope>
    <source>
        <strain evidence="3">PB745_01</strain>
        <tissue evidence="3">Gill</tissue>
    </source>
</reference>
<feature type="compositionally biased region" description="Basic residues" evidence="1">
    <location>
        <begin position="437"/>
        <end position="455"/>
    </location>
</feature>